<evidence type="ECO:0000313" key="3">
    <source>
        <dbReference type="Proteomes" id="UP000241587"/>
    </source>
</evidence>
<dbReference type="EMBL" id="PVEM01000028">
    <property type="protein sequence ID" value="PTD01303.1"/>
    <property type="molecule type" value="Genomic_DNA"/>
</dbReference>
<dbReference type="OrthoDB" id="2991872at2759"/>
<dbReference type="AlphaFoldDB" id="A0A2T4GCK7"/>
<organism evidence="2 3">
    <name type="scientific">Fusarium culmorum</name>
    <dbReference type="NCBI Taxonomy" id="5516"/>
    <lineage>
        <taxon>Eukaryota</taxon>
        <taxon>Fungi</taxon>
        <taxon>Dikarya</taxon>
        <taxon>Ascomycota</taxon>
        <taxon>Pezizomycotina</taxon>
        <taxon>Sordariomycetes</taxon>
        <taxon>Hypocreomycetidae</taxon>
        <taxon>Hypocreales</taxon>
        <taxon>Nectriaceae</taxon>
        <taxon>Fusarium</taxon>
    </lineage>
</organism>
<dbReference type="Proteomes" id="UP000241587">
    <property type="component" value="Unassembled WGS sequence"/>
</dbReference>
<proteinExistence type="predicted"/>
<sequence>MTIVLLKQYLPISLACLLFYGSASRFTHGATSTTSFYQYQNDRSPDDGLTTSRIIPICDLLIGAAILRRGLSSKIATCFVASTIGSVAVQRFLAGLDCRGDFLQAVWATVTAAVVCMQ</sequence>
<evidence type="ECO:0000313" key="2">
    <source>
        <dbReference type="EMBL" id="PTD01303.1"/>
    </source>
</evidence>
<accession>A0A2T4GCK7</accession>
<protein>
    <submittedName>
        <fullName evidence="2">Uncharacterized protein</fullName>
    </submittedName>
</protein>
<evidence type="ECO:0000256" key="1">
    <source>
        <dbReference type="SAM" id="SignalP"/>
    </source>
</evidence>
<comment type="caution">
    <text evidence="2">The sequence shown here is derived from an EMBL/GenBank/DDBJ whole genome shotgun (WGS) entry which is preliminary data.</text>
</comment>
<keyword evidence="1" id="KW-0732">Signal</keyword>
<gene>
    <name evidence="2" type="ORF">FCULG_00010597</name>
</gene>
<name>A0A2T4GCK7_FUSCU</name>
<feature type="chain" id="PRO_5015449735" evidence="1">
    <location>
        <begin position="16"/>
        <end position="118"/>
    </location>
</feature>
<keyword evidence="3" id="KW-1185">Reference proteome</keyword>
<reference evidence="2 3" key="1">
    <citation type="submission" date="2018-02" db="EMBL/GenBank/DDBJ databases">
        <title>Fusarium culmorum secondary metabolites in fungal-bacterial-plant interactions.</title>
        <authorList>
            <person name="Schmidt R."/>
        </authorList>
    </citation>
    <scope>NUCLEOTIDE SEQUENCE [LARGE SCALE GENOMIC DNA]</scope>
    <source>
        <strain evidence="2 3">PV</strain>
    </source>
</reference>
<dbReference type="OMA" id="YQYQNDR"/>
<feature type="signal peptide" evidence="1">
    <location>
        <begin position="1"/>
        <end position="15"/>
    </location>
</feature>